<protein>
    <submittedName>
        <fullName evidence="1">Uncharacterized protein</fullName>
    </submittedName>
</protein>
<accession>A0A382V849</accession>
<feature type="non-terminal residue" evidence="1">
    <location>
        <position position="30"/>
    </location>
</feature>
<name>A0A382V849_9ZZZZ</name>
<evidence type="ECO:0000313" key="1">
    <source>
        <dbReference type="EMBL" id="SVD42672.1"/>
    </source>
</evidence>
<gene>
    <name evidence="1" type="ORF">METZ01_LOCUS395526</name>
</gene>
<dbReference type="AlphaFoldDB" id="A0A382V849"/>
<sequence>VEFVLSFLELGSYKEIIEPSAGNGSFSNNL</sequence>
<organism evidence="1">
    <name type="scientific">marine metagenome</name>
    <dbReference type="NCBI Taxonomy" id="408172"/>
    <lineage>
        <taxon>unclassified sequences</taxon>
        <taxon>metagenomes</taxon>
        <taxon>ecological metagenomes</taxon>
    </lineage>
</organism>
<dbReference type="EMBL" id="UINC01149918">
    <property type="protein sequence ID" value="SVD42672.1"/>
    <property type="molecule type" value="Genomic_DNA"/>
</dbReference>
<reference evidence="1" key="1">
    <citation type="submission" date="2018-05" db="EMBL/GenBank/DDBJ databases">
        <authorList>
            <person name="Lanie J.A."/>
            <person name="Ng W.-L."/>
            <person name="Kazmierczak K.M."/>
            <person name="Andrzejewski T.M."/>
            <person name="Davidsen T.M."/>
            <person name="Wayne K.J."/>
            <person name="Tettelin H."/>
            <person name="Glass J.I."/>
            <person name="Rusch D."/>
            <person name="Podicherti R."/>
            <person name="Tsui H.-C.T."/>
            <person name="Winkler M.E."/>
        </authorList>
    </citation>
    <scope>NUCLEOTIDE SEQUENCE</scope>
</reference>
<proteinExistence type="predicted"/>
<feature type="non-terminal residue" evidence="1">
    <location>
        <position position="1"/>
    </location>
</feature>